<proteinExistence type="predicted"/>
<name>A0A4U6VIP4_SETVI</name>
<dbReference type="EMBL" id="CM016554">
    <property type="protein sequence ID" value="TKW24087.1"/>
    <property type="molecule type" value="Genomic_DNA"/>
</dbReference>
<keyword evidence="2" id="KW-1185">Reference proteome</keyword>
<gene>
    <name evidence="1" type="ORF">SEVIR_3G029801v2</name>
</gene>
<dbReference type="Gramene" id="TKW24087">
    <property type="protein sequence ID" value="TKW24087"/>
    <property type="gene ID" value="SEVIR_3G029801v2"/>
</dbReference>
<dbReference type="EMBL" id="CM016554">
    <property type="protein sequence ID" value="TKW24086.1"/>
    <property type="molecule type" value="Genomic_DNA"/>
</dbReference>
<dbReference type="Proteomes" id="UP000298652">
    <property type="component" value="Chromosome 3"/>
</dbReference>
<organism evidence="1 2">
    <name type="scientific">Setaria viridis</name>
    <name type="common">Green bristlegrass</name>
    <name type="synonym">Setaria italica subsp. viridis</name>
    <dbReference type="NCBI Taxonomy" id="4556"/>
    <lineage>
        <taxon>Eukaryota</taxon>
        <taxon>Viridiplantae</taxon>
        <taxon>Streptophyta</taxon>
        <taxon>Embryophyta</taxon>
        <taxon>Tracheophyta</taxon>
        <taxon>Spermatophyta</taxon>
        <taxon>Magnoliopsida</taxon>
        <taxon>Liliopsida</taxon>
        <taxon>Poales</taxon>
        <taxon>Poaceae</taxon>
        <taxon>PACMAD clade</taxon>
        <taxon>Panicoideae</taxon>
        <taxon>Panicodae</taxon>
        <taxon>Paniceae</taxon>
        <taxon>Cenchrinae</taxon>
        <taxon>Setaria</taxon>
    </lineage>
</organism>
<evidence type="ECO:0000313" key="2">
    <source>
        <dbReference type="Proteomes" id="UP000298652"/>
    </source>
</evidence>
<sequence>MRSAEQIWVDTRAPAPPGFPCRFRGRAMDESEELKRVRTWEFGEPMSRAMLRCNGPSGVQETTGRPAPLPFSTPPTPAPTGEAPTLQRDIYLHTCIQIRFSFNPFHVGKPARPNRVACISLIVHLLDLLPTFWFSSELGYMDKVDLRVHILQLHKRSFFASQNSDSQSHYMLSVGPGRQLLN</sequence>
<dbReference type="Gramene" id="TKW24086">
    <property type="protein sequence ID" value="TKW24086"/>
    <property type="gene ID" value="SEVIR_3G029801v2"/>
</dbReference>
<protein>
    <submittedName>
        <fullName evidence="1">Uncharacterized protein</fullName>
    </submittedName>
</protein>
<accession>A0A4U6VIP4</accession>
<evidence type="ECO:0000313" key="1">
    <source>
        <dbReference type="EMBL" id="TKW24087.1"/>
    </source>
</evidence>
<dbReference type="AlphaFoldDB" id="A0A4U6VIP4"/>
<reference evidence="1 2" key="1">
    <citation type="submission" date="2019-03" db="EMBL/GenBank/DDBJ databases">
        <title>WGS assembly of Setaria viridis.</title>
        <authorList>
            <person name="Huang P."/>
            <person name="Jenkins J."/>
            <person name="Grimwood J."/>
            <person name="Barry K."/>
            <person name="Healey A."/>
            <person name="Mamidi S."/>
            <person name="Sreedasyam A."/>
            <person name="Shu S."/>
            <person name="Feldman M."/>
            <person name="Wu J."/>
            <person name="Yu Y."/>
            <person name="Chen C."/>
            <person name="Johnson J."/>
            <person name="Rokhsar D."/>
            <person name="Baxter I."/>
            <person name="Schmutz J."/>
            <person name="Brutnell T."/>
            <person name="Kellogg E."/>
        </authorList>
    </citation>
    <scope>NUCLEOTIDE SEQUENCE [LARGE SCALE GENOMIC DNA]</scope>
    <source>
        <strain evidence="2">cv. A10</strain>
    </source>
</reference>